<accession>A0A6H5GWH4</accession>
<organism evidence="2 3">
    <name type="scientific">Nesidiocoris tenuis</name>
    <dbReference type="NCBI Taxonomy" id="355587"/>
    <lineage>
        <taxon>Eukaryota</taxon>
        <taxon>Metazoa</taxon>
        <taxon>Ecdysozoa</taxon>
        <taxon>Arthropoda</taxon>
        <taxon>Hexapoda</taxon>
        <taxon>Insecta</taxon>
        <taxon>Pterygota</taxon>
        <taxon>Neoptera</taxon>
        <taxon>Paraneoptera</taxon>
        <taxon>Hemiptera</taxon>
        <taxon>Heteroptera</taxon>
        <taxon>Panheteroptera</taxon>
        <taxon>Cimicomorpha</taxon>
        <taxon>Miridae</taxon>
        <taxon>Dicyphina</taxon>
        <taxon>Nesidiocoris</taxon>
    </lineage>
</organism>
<evidence type="ECO:0000256" key="1">
    <source>
        <dbReference type="SAM" id="MobiDB-lite"/>
    </source>
</evidence>
<dbReference type="AlphaFoldDB" id="A0A6H5GWH4"/>
<feature type="region of interest" description="Disordered" evidence="1">
    <location>
        <begin position="271"/>
        <end position="296"/>
    </location>
</feature>
<proteinExistence type="predicted"/>
<keyword evidence="3" id="KW-1185">Reference proteome</keyword>
<dbReference type="OrthoDB" id="8056337at2759"/>
<evidence type="ECO:0000313" key="2">
    <source>
        <dbReference type="EMBL" id="CAB0005629.1"/>
    </source>
</evidence>
<dbReference type="EMBL" id="CADCXU010016572">
    <property type="protein sequence ID" value="CAB0005629.1"/>
    <property type="molecule type" value="Genomic_DNA"/>
</dbReference>
<evidence type="ECO:0000313" key="3">
    <source>
        <dbReference type="Proteomes" id="UP000479000"/>
    </source>
</evidence>
<protein>
    <submittedName>
        <fullName evidence="2">Uncharacterized protein</fullName>
    </submittedName>
</protein>
<reference evidence="2 3" key="1">
    <citation type="submission" date="2020-02" db="EMBL/GenBank/DDBJ databases">
        <authorList>
            <person name="Ferguson B K."/>
        </authorList>
    </citation>
    <scope>NUCLEOTIDE SEQUENCE [LARGE SCALE GENOMIC DNA]</scope>
</reference>
<name>A0A6H5GWH4_9HEMI</name>
<sequence>MSMKKPSIAGHLVLSKEYEEVRERLAVSGFTKMDHTNADFDPLTFFDRIPSQYASSNAKRNFGFGQNRISCSTLKLSAYFSSKILSPKQNPGPKQFPSATFSFRRCNCKNGYIRFPQIRPISNFGERKTHKSSHSCFRFRIAAVSPIIPFYCSQVRYGTYGQNFGLQEGDSKQLFRGGQQTANGAAAAAAAAQQLQLVQQQQYLAATQQQQLAGLAAAPAAATFTPHAAPPYIINPQEPYVIAAGPTVVPQYYGMPWGAVYPANIIQQGATTQQRRPLTPSSANESANNLTQATSQKLVSGRTRTWHFSVEASKFQHFQVQAGQYQVIPAYYDQNGSLVMRGIGNGTPMRLVSPAPVLVNAPTPVQLTFNTTIVLGSTSTGFSSKSFKSYRSPYLRTPFHNFGKPSPPWSGDTSPVWPVPVCVNMSWDRIGCISRTTPAVGSERICIRLHQQLGLTNFQSFFFSWCRYSRVPG</sequence>
<gene>
    <name evidence="2" type="ORF">NTEN_LOCUS11106</name>
</gene>
<dbReference type="Proteomes" id="UP000479000">
    <property type="component" value="Unassembled WGS sequence"/>
</dbReference>